<feature type="signal peptide" evidence="1">
    <location>
        <begin position="1"/>
        <end position="26"/>
    </location>
</feature>
<dbReference type="AlphaFoldDB" id="A0A2K9PQA9"/>
<dbReference type="NCBIfam" id="NF047658">
    <property type="entry name" value="HYC_CC_PP"/>
    <property type="match status" value="1"/>
</dbReference>
<keyword evidence="1" id="KW-0732">Signal</keyword>
<name>A0A2K9PQA9_9FLAO</name>
<evidence type="ECO:0000313" key="2">
    <source>
        <dbReference type="EMBL" id="AUP78757.1"/>
    </source>
</evidence>
<dbReference type="OrthoDB" id="1493875at2"/>
<reference evidence="2 3" key="1">
    <citation type="submission" date="2018-01" db="EMBL/GenBank/DDBJ databases">
        <title>Complete genome sequence of Flavivirga eckloniae ECD14 isolated from seaweed Ecklonia cava.</title>
        <authorList>
            <person name="Lee J.H."/>
            <person name="Baik K.S."/>
            <person name="Seong C.N."/>
        </authorList>
    </citation>
    <scope>NUCLEOTIDE SEQUENCE [LARGE SCALE GENOMIC DNA]</scope>
    <source>
        <strain evidence="2 3">ECD14</strain>
    </source>
</reference>
<dbReference type="RefSeq" id="WP_102755412.1">
    <property type="nucleotide sequence ID" value="NZ_CP025791.1"/>
</dbReference>
<gene>
    <name evidence="2" type="ORF">C1H87_08610</name>
</gene>
<evidence type="ECO:0000256" key="1">
    <source>
        <dbReference type="SAM" id="SignalP"/>
    </source>
</evidence>
<organism evidence="2 3">
    <name type="scientific">Flavivirga eckloniae</name>
    <dbReference type="NCBI Taxonomy" id="1803846"/>
    <lineage>
        <taxon>Bacteria</taxon>
        <taxon>Pseudomonadati</taxon>
        <taxon>Bacteroidota</taxon>
        <taxon>Flavobacteriia</taxon>
        <taxon>Flavobacteriales</taxon>
        <taxon>Flavobacteriaceae</taxon>
        <taxon>Flavivirga</taxon>
    </lineage>
</organism>
<feature type="chain" id="PRO_5014733345" evidence="1">
    <location>
        <begin position="27"/>
        <end position="137"/>
    </location>
</feature>
<keyword evidence="3" id="KW-1185">Reference proteome</keyword>
<dbReference type="Proteomes" id="UP000235826">
    <property type="component" value="Chromosome"/>
</dbReference>
<dbReference type="InterPro" id="IPR058512">
    <property type="entry name" value="DUF8199"/>
</dbReference>
<dbReference type="InterPro" id="IPR058060">
    <property type="entry name" value="HYC_CC_PP"/>
</dbReference>
<sequence>MIKKLLHKGFSALLALLVLFSTVSFTIEKHFCGDVLVDVSVFTEVDKCAMEAYEIALEKITKKKCCKDVVDVIEGQDELKFSSFEDLDFEQQQFIASFAYTYINLFKALPKLIIPHKDYSPPNLVTDIHVLDQVFII</sequence>
<dbReference type="EMBL" id="CP025791">
    <property type="protein sequence ID" value="AUP78757.1"/>
    <property type="molecule type" value="Genomic_DNA"/>
</dbReference>
<proteinExistence type="predicted"/>
<accession>A0A2K9PQA9</accession>
<dbReference type="KEGG" id="fek:C1H87_08610"/>
<dbReference type="Pfam" id="PF26622">
    <property type="entry name" value="DUF8199"/>
    <property type="match status" value="1"/>
</dbReference>
<evidence type="ECO:0000313" key="3">
    <source>
        <dbReference type="Proteomes" id="UP000235826"/>
    </source>
</evidence>
<protein>
    <submittedName>
        <fullName evidence="2">Uncharacterized protein</fullName>
    </submittedName>
</protein>